<keyword evidence="1" id="KW-0472">Membrane</keyword>
<proteinExistence type="predicted"/>
<dbReference type="GeneID" id="94434110"/>
<dbReference type="EMBL" id="MIGC01008333">
    <property type="protein sequence ID" value="PHJ15391.1"/>
    <property type="molecule type" value="Genomic_DNA"/>
</dbReference>
<evidence type="ECO:0000256" key="1">
    <source>
        <dbReference type="SAM" id="Phobius"/>
    </source>
</evidence>
<dbReference type="RefSeq" id="XP_067917125.1">
    <property type="nucleotide sequence ID" value="XM_068070899.1"/>
</dbReference>
<accession>A0A2C6J957</accession>
<organism evidence="2 3">
    <name type="scientific">Cystoisospora suis</name>
    <dbReference type="NCBI Taxonomy" id="483139"/>
    <lineage>
        <taxon>Eukaryota</taxon>
        <taxon>Sar</taxon>
        <taxon>Alveolata</taxon>
        <taxon>Apicomplexa</taxon>
        <taxon>Conoidasida</taxon>
        <taxon>Coccidia</taxon>
        <taxon>Eucoccidiorida</taxon>
        <taxon>Eimeriorina</taxon>
        <taxon>Sarcocystidae</taxon>
        <taxon>Cystoisospora</taxon>
    </lineage>
</organism>
<keyword evidence="3" id="KW-1185">Reference proteome</keyword>
<comment type="caution">
    <text evidence="2">The sequence shown here is derived from an EMBL/GenBank/DDBJ whole genome shotgun (WGS) entry which is preliminary data.</text>
</comment>
<feature type="transmembrane region" description="Helical" evidence="1">
    <location>
        <begin position="6"/>
        <end position="26"/>
    </location>
</feature>
<dbReference type="VEuPathDB" id="ToxoDB:CSUI_010798"/>
<dbReference type="AlphaFoldDB" id="A0A2C6J957"/>
<keyword evidence="1" id="KW-0812">Transmembrane</keyword>
<reference evidence="2 3" key="1">
    <citation type="journal article" date="2017" name="Int. J. Parasitol.">
        <title>The genome of the protozoan parasite Cystoisospora suis and a reverse vaccinology approach to identify vaccine candidates.</title>
        <authorList>
            <person name="Palmieri N."/>
            <person name="Shrestha A."/>
            <person name="Ruttkowski B."/>
            <person name="Beck T."/>
            <person name="Vogl C."/>
            <person name="Tomley F."/>
            <person name="Blake D.P."/>
            <person name="Joachim A."/>
        </authorList>
    </citation>
    <scope>NUCLEOTIDE SEQUENCE [LARGE SCALE GENOMIC DNA]</scope>
    <source>
        <strain evidence="2 3">Wien I</strain>
    </source>
</reference>
<keyword evidence="1" id="KW-1133">Transmembrane helix</keyword>
<evidence type="ECO:0000313" key="2">
    <source>
        <dbReference type="EMBL" id="PHJ15391.1"/>
    </source>
</evidence>
<evidence type="ECO:0000313" key="3">
    <source>
        <dbReference type="Proteomes" id="UP000221165"/>
    </source>
</evidence>
<gene>
    <name evidence="2" type="ORF">CSUI_010798</name>
</gene>
<sequence length="39" mass="4600">MISFLDLSHLFLSFLFISFFSSFLVLRRFRGKISLGISR</sequence>
<name>A0A2C6J957_9APIC</name>
<dbReference type="Proteomes" id="UP000221165">
    <property type="component" value="Unassembled WGS sequence"/>
</dbReference>
<protein>
    <submittedName>
        <fullName evidence="2">Uncharacterized protein</fullName>
    </submittedName>
</protein>